<dbReference type="GO" id="GO:0061503">
    <property type="term" value="F:tRNA threonylcarbamoyladenosine dehydratase"/>
    <property type="evidence" value="ECO:0007669"/>
    <property type="project" value="TreeGrafter"/>
</dbReference>
<name>A0A0E3UUR9_9FUSO</name>
<keyword evidence="3" id="KW-1185">Reference proteome</keyword>
<dbReference type="AlphaFoldDB" id="A0A0E3UUR9"/>
<dbReference type="STRING" id="187101.VC03_03255"/>
<dbReference type="EMBL" id="CP011280">
    <property type="protein sequence ID" value="AKC95543.1"/>
    <property type="molecule type" value="Genomic_DNA"/>
</dbReference>
<dbReference type="InterPro" id="IPR045886">
    <property type="entry name" value="ThiF/MoeB/HesA"/>
</dbReference>
<evidence type="ECO:0000313" key="3">
    <source>
        <dbReference type="Proteomes" id="UP000033103"/>
    </source>
</evidence>
<dbReference type="GO" id="GO:0008641">
    <property type="term" value="F:ubiquitin-like modifier activating enzyme activity"/>
    <property type="evidence" value="ECO:0007669"/>
    <property type="project" value="InterPro"/>
</dbReference>
<dbReference type="PATRIC" id="fig|1069640.6.peg.638"/>
<dbReference type="InterPro" id="IPR000594">
    <property type="entry name" value="ThiF_NAD_FAD-bd"/>
</dbReference>
<gene>
    <name evidence="2" type="ORF">VC03_03255</name>
</gene>
<reference evidence="2 3" key="1">
    <citation type="journal article" date="2012" name="BMC Genomics">
        <title>Genomic sequence analysis and characterization of Sneathia amnii sp. nov.</title>
        <authorList>
            <consortium name="Vaginal Microbiome Consortium (additional members)"/>
            <person name="Harwich M.D.Jr."/>
            <person name="Serrano M.G."/>
            <person name="Fettweis J.M."/>
            <person name="Alves J.M."/>
            <person name="Reimers M.A."/>
            <person name="Buck G.A."/>
            <person name="Jefferson K.K."/>
        </authorList>
    </citation>
    <scope>NUCLEOTIDE SEQUENCE [LARGE SCALE GENOMIC DNA]</scope>
    <source>
        <strain evidence="2 3">SN35</strain>
    </source>
</reference>
<dbReference type="CDD" id="cd00755">
    <property type="entry name" value="YgdL_like"/>
    <property type="match status" value="1"/>
</dbReference>
<organism evidence="2 3">
    <name type="scientific">Sneathia vaginalis</name>
    <dbReference type="NCBI Taxonomy" id="187101"/>
    <lineage>
        <taxon>Bacteria</taxon>
        <taxon>Fusobacteriati</taxon>
        <taxon>Fusobacteriota</taxon>
        <taxon>Fusobacteriia</taxon>
        <taxon>Fusobacteriales</taxon>
        <taxon>Leptotrichiaceae</taxon>
        <taxon>Sneathia</taxon>
    </lineage>
</organism>
<accession>A0A0E3UUR9</accession>
<dbReference type="OrthoDB" id="9804150at2"/>
<dbReference type="Gene3D" id="3.40.50.720">
    <property type="entry name" value="NAD(P)-binding Rossmann-like Domain"/>
    <property type="match status" value="1"/>
</dbReference>
<dbReference type="GO" id="GO:0061504">
    <property type="term" value="P:cyclic threonylcarbamoyladenosine biosynthetic process"/>
    <property type="evidence" value="ECO:0007669"/>
    <property type="project" value="TreeGrafter"/>
</dbReference>
<dbReference type="KEGG" id="sns:VC03_03255"/>
<dbReference type="RefSeq" id="WP_046328649.1">
    <property type="nucleotide sequence ID" value="NZ_CP011280.1"/>
</dbReference>
<dbReference type="SUPFAM" id="SSF69572">
    <property type="entry name" value="Activating enzymes of the ubiquitin-like proteins"/>
    <property type="match status" value="1"/>
</dbReference>
<proteinExistence type="predicted"/>
<dbReference type="PANTHER" id="PTHR43267:SF1">
    <property type="entry name" value="TRNA THREONYLCARBAMOYLADENOSINE DEHYDRATASE"/>
    <property type="match status" value="1"/>
</dbReference>
<feature type="domain" description="THIF-type NAD/FAD binding fold" evidence="1">
    <location>
        <begin position="9"/>
        <end position="222"/>
    </location>
</feature>
<sequence>MATSYERLEILVKKEGIEKLNKSSCIIFGVGGVGSFAAEAIARSFVGNISLVDFDTVDITNINRQIHANINTVGRLKVELMKERILSINPNCNINIYTEKLSKENIEKFFDKKYDYVIDAIDDMDAKIALISYCLYKKINIISSMGLANRLDPTKVYIGKLKNTIGCGLARRLRKEFKDKNINVVASTEHAIKHDKPHPGSVSFVPSVGGLMLASYVVRKILEE</sequence>
<dbReference type="InterPro" id="IPR035985">
    <property type="entry name" value="Ubiquitin-activating_enz"/>
</dbReference>
<dbReference type="Pfam" id="PF00899">
    <property type="entry name" value="ThiF"/>
    <property type="match status" value="1"/>
</dbReference>
<protein>
    <recommendedName>
        <fullName evidence="1">THIF-type NAD/FAD binding fold domain-containing protein</fullName>
    </recommendedName>
</protein>
<dbReference type="Proteomes" id="UP000033103">
    <property type="component" value="Chromosome"/>
</dbReference>
<evidence type="ECO:0000313" key="2">
    <source>
        <dbReference type="EMBL" id="AKC95543.1"/>
    </source>
</evidence>
<dbReference type="HOGENOM" id="CLU_013325_4_1_0"/>
<evidence type="ECO:0000259" key="1">
    <source>
        <dbReference type="Pfam" id="PF00899"/>
    </source>
</evidence>
<dbReference type="PANTHER" id="PTHR43267">
    <property type="entry name" value="TRNA THREONYLCARBAMOYLADENOSINE DEHYDRATASE"/>
    <property type="match status" value="1"/>
</dbReference>